<dbReference type="Pfam" id="PF00560">
    <property type="entry name" value="LRR_1"/>
    <property type="match status" value="6"/>
</dbReference>
<evidence type="ECO:0000256" key="1">
    <source>
        <dbReference type="ARBA" id="ARBA00004251"/>
    </source>
</evidence>
<dbReference type="InterPro" id="IPR001611">
    <property type="entry name" value="Leu-rich_rpt"/>
</dbReference>
<dbReference type="SMART" id="SM00369">
    <property type="entry name" value="LRR_TYP"/>
    <property type="match status" value="7"/>
</dbReference>
<keyword evidence="3" id="KW-1003">Cell membrane</keyword>
<dbReference type="AlphaFoldDB" id="A0AAD7QDC7"/>
<keyword evidence="15" id="KW-0418">Kinase</keyword>
<keyword evidence="9 12" id="KW-0472">Membrane</keyword>
<proteinExistence type="inferred from homology"/>
<reference evidence="15" key="1">
    <citation type="journal article" date="2023" name="Science">
        <title>Elucidation of the pathway for biosynthesis of saponin adjuvants from the soapbark tree.</title>
        <authorList>
            <person name="Reed J."/>
            <person name="Orme A."/>
            <person name="El-Demerdash A."/>
            <person name="Owen C."/>
            <person name="Martin L.B.B."/>
            <person name="Misra R.C."/>
            <person name="Kikuchi S."/>
            <person name="Rejzek M."/>
            <person name="Martin A.C."/>
            <person name="Harkess A."/>
            <person name="Leebens-Mack J."/>
            <person name="Louveau T."/>
            <person name="Stephenson M.J."/>
            <person name="Osbourn A."/>
        </authorList>
    </citation>
    <scope>NUCLEOTIDE SEQUENCE</scope>
    <source>
        <strain evidence="15">S10</strain>
    </source>
</reference>
<gene>
    <name evidence="15" type="ORF">O6P43_002746</name>
</gene>
<dbReference type="EMBL" id="JARAOO010000002">
    <property type="protein sequence ID" value="KAJ7979337.1"/>
    <property type="molecule type" value="Genomic_DNA"/>
</dbReference>
<keyword evidence="16" id="KW-1185">Reference proteome</keyword>
<dbReference type="Pfam" id="PF08263">
    <property type="entry name" value="LRRNT_2"/>
    <property type="match status" value="1"/>
</dbReference>
<dbReference type="KEGG" id="qsa:O6P43_002746"/>
<sequence>MERFSTVLFALVYAVLLLETIKYCQCANSTITCKAGEREALLKFTWSFTNTSQFLPSWKGKDCCEWKGVFCDSQGHVVKLDLRGKSPFVYQMFLENLEVNSCLLQLKHLTYIDLSDNHFQNIPLPNFFGSMKRLTYLNLSRTYFSGNVPHQLGKLTNLQFLDLKYSILPFPDNVQSLHAKVINWIANLSSLHYLDLSGIYLGHTTKLIQVLNALPSLMHLGLSSCGLNYTHIPDAPVNSTCLSTLEFLDLSSNEFHGPIPLALRNMTSLRVLELSSSSFATIPHWLGNFKRLVHLDLSGSEFNMTLLGSMLSIFENTCQLKILDFSYNYGWFHGEFPEKLPGCFGHVLETLDLSNNSIGGALPYWLGELKYLKYLHLEKNALYGPIPSSLGKLSSLRELHLSSNHLNGTIPDSFGQLVNLQRLDVSVNSLEGIISEVHLGNFSFLTELILSINKLTVESKSDWIPEDLTFLLRLQGLNLSYNQLSGKIPKRIGDLKKSLESLDLSSNQLIGNIPQSISELTFLSHLNLSHNNLSGQIPSGNQLQTLDDPPIYVGNPYLCGASLLLNKCVSDHEPHGAPPDENNGEDEEGKSVKIWFYLVILAGFASGFWGVFGTLLFKKSWRWAYFQYVEEMANKICCHCFKHSPSKIPKPVDLTVVDHSFKPSVPPNVKGATDSDRSSGVRGEGRVKQVIKGVELEYTTNLRYVVNTDLSCNHLVDQIPEELTFLLILQGLNLSYNHLSGEIPKRIGDLKKSLKGLDLSSKQLTGNISRSISEFTFLSHLNLSHNNLSGQIPSGNQLQTLDDPTIYVGNPYLCGAPLLLNKCVSDHEPHGAPPDENNGGDEDTGMNLVQIARGIEKTTTKLVSELKLMSKEVMIMSMQQQMLSWEFGEDVVLLSWKNEKYICKGSGRLEKELIEGEKLKNSKSLAEAFFAYLNSDMPYLDFIFNEVWGFDSVTGSTLDNYMLAFVRSTYSKNIYVLQVTVKSNFKPVMEEQHDDISGITAKSIIARFCNQPLSFQNHGKQKCENYQLGDQEMAKCKEVNDSDVGCFADVQDPEMQKVLSEGVMIIGAIWGKHY</sequence>
<evidence type="ECO:0000256" key="3">
    <source>
        <dbReference type="ARBA" id="ARBA00022475"/>
    </source>
</evidence>
<dbReference type="PANTHER" id="PTHR48063">
    <property type="entry name" value="LRR RECEPTOR-LIKE KINASE"/>
    <property type="match status" value="1"/>
</dbReference>
<evidence type="ECO:0000256" key="9">
    <source>
        <dbReference type="ARBA" id="ARBA00023136"/>
    </source>
</evidence>
<keyword evidence="4" id="KW-0433">Leucine-rich repeat</keyword>
<evidence type="ECO:0000256" key="7">
    <source>
        <dbReference type="ARBA" id="ARBA00022737"/>
    </source>
</evidence>
<dbReference type="FunFam" id="3.80.10.10:FF:000041">
    <property type="entry name" value="LRR receptor-like serine/threonine-protein kinase ERECTA"/>
    <property type="match status" value="1"/>
</dbReference>
<keyword evidence="15" id="KW-0808">Transferase</keyword>
<keyword evidence="10 15" id="KW-0675">Receptor</keyword>
<dbReference type="SUPFAM" id="SSF52047">
    <property type="entry name" value="RNI-like"/>
    <property type="match status" value="1"/>
</dbReference>
<evidence type="ECO:0000256" key="12">
    <source>
        <dbReference type="SAM" id="Phobius"/>
    </source>
</evidence>
<dbReference type="GO" id="GO:0016301">
    <property type="term" value="F:kinase activity"/>
    <property type="evidence" value="ECO:0007669"/>
    <property type="project" value="UniProtKB-KW"/>
</dbReference>
<keyword evidence="6 13" id="KW-0732">Signal</keyword>
<comment type="subcellular location">
    <subcellularLocation>
        <location evidence="1">Cell membrane</location>
        <topology evidence="1">Single-pass type I membrane protein</topology>
    </subcellularLocation>
</comment>
<feature type="transmembrane region" description="Helical" evidence="12">
    <location>
        <begin position="594"/>
        <end position="617"/>
    </location>
</feature>
<evidence type="ECO:0000256" key="11">
    <source>
        <dbReference type="ARBA" id="ARBA00023180"/>
    </source>
</evidence>
<evidence type="ECO:0000256" key="4">
    <source>
        <dbReference type="ARBA" id="ARBA00022614"/>
    </source>
</evidence>
<comment type="caution">
    <text evidence="15">The sequence shown here is derived from an EMBL/GenBank/DDBJ whole genome shotgun (WGS) entry which is preliminary data.</text>
</comment>
<evidence type="ECO:0000256" key="5">
    <source>
        <dbReference type="ARBA" id="ARBA00022692"/>
    </source>
</evidence>
<name>A0AAD7QDC7_QUISA</name>
<evidence type="ECO:0000256" key="2">
    <source>
        <dbReference type="ARBA" id="ARBA00009592"/>
    </source>
</evidence>
<dbReference type="SUPFAM" id="SSF52058">
    <property type="entry name" value="L domain-like"/>
    <property type="match status" value="2"/>
</dbReference>
<feature type="signal peptide" evidence="13">
    <location>
        <begin position="1"/>
        <end position="26"/>
    </location>
</feature>
<evidence type="ECO:0000259" key="14">
    <source>
        <dbReference type="Pfam" id="PF08263"/>
    </source>
</evidence>
<keyword evidence="5 12" id="KW-0812">Transmembrane</keyword>
<dbReference type="InterPro" id="IPR032675">
    <property type="entry name" value="LRR_dom_sf"/>
</dbReference>
<dbReference type="PANTHER" id="PTHR48063:SF112">
    <property type="entry name" value="RECEPTOR LIKE PROTEIN 30-LIKE"/>
    <property type="match status" value="1"/>
</dbReference>
<evidence type="ECO:0000256" key="13">
    <source>
        <dbReference type="SAM" id="SignalP"/>
    </source>
</evidence>
<dbReference type="Pfam" id="PF13855">
    <property type="entry name" value="LRR_8"/>
    <property type="match status" value="2"/>
</dbReference>
<evidence type="ECO:0000256" key="10">
    <source>
        <dbReference type="ARBA" id="ARBA00023170"/>
    </source>
</evidence>
<accession>A0AAD7QDC7</accession>
<keyword evidence="11" id="KW-0325">Glycoprotein</keyword>
<keyword evidence="7" id="KW-0677">Repeat</keyword>
<dbReference type="InterPro" id="IPR046956">
    <property type="entry name" value="RLP23-like"/>
</dbReference>
<evidence type="ECO:0000313" key="15">
    <source>
        <dbReference type="EMBL" id="KAJ7979337.1"/>
    </source>
</evidence>
<dbReference type="InterPro" id="IPR003591">
    <property type="entry name" value="Leu-rich_rpt_typical-subtyp"/>
</dbReference>
<evidence type="ECO:0000256" key="6">
    <source>
        <dbReference type="ARBA" id="ARBA00022729"/>
    </source>
</evidence>
<evidence type="ECO:0000313" key="16">
    <source>
        <dbReference type="Proteomes" id="UP001163823"/>
    </source>
</evidence>
<protein>
    <submittedName>
        <fullName evidence="15">Leucine-rich repeat receptor protein kinase</fullName>
    </submittedName>
</protein>
<dbReference type="InterPro" id="IPR013210">
    <property type="entry name" value="LRR_N_plant-typ"/>
</dbReference>
<feature type="domain" description="Leucine-rich repeat-containing N-terminal plant-type" evidence="14">
    <location>
        <begin position="36"/>
        <end position="72"/>
    </location>
</feature>
<comment type="similarity">
    <text evidence="2">Belongs to the RLP family.</text>
</comment>
<dbReference type="Proteomes" id="UP001163823">
    <property type="component" value="Chromosome 2"/>
</dbReference>
<dbReference type="FunFam" id="3.80.10.10:FF:000095">
    <property type="entry name" value="LRR receptor-like serine/threonine-protein kinase GSO1"/>
    <property type="match status" value="1"/>
</dbReference>
<evidence type="ECO:0000256" key="8">
    <source>
        <dbReference type="ARBA" id="ARBA00022989"/>
    </source>
</evidence>
<keyword evidence="8 12" id="KW-1133">Transmembrane helix</keyword>
<organism evidence="15 16">
    <name type="scientific">Quillaja saponaria</name>
    <name type="common">Soap bark tree</name>
    <dbReference type="NCBI Taxonomy" id="32244"/>
    <lineage>
        <taxon>Eukaryota</taxon>
        <taxon>Viridiplantae</taxon>
        <taxon>Streptophyta</taxon>
        <taxon>Embryophyta</taxon>
        <taxon>Tracheophyta</taxon>
        <taxon>Spermatophyta</taxon>
        <taxon>Magnoliopsida</taxon>
        <taxon>eudicotyledons</taxon>
        <taxon>Gunneridae</taxon>
        <taxon>Pentapetalae</taxon>
        <taxon>rosids</taxon>
        <taxon>fabids</taxon>
        <taxon>Fabales</taxon>
        <taxon>Quillajaceae</taxon>
        <taxon>Quillaja</taxon>
    </lineage>
</organism>
<feature type="chain" id="PRO_5041943239" evidence="13">
    <location>
        <begin position="27"/>
        <end position="1074"/>
    </location>
</feature>
<dbReference type="Gene3D" id="3.80.10.10">
    <property type="entry name" value="Ribonuclease Inhibitor"/>
    <property type="match status" value="5"/>
</dbReference>
<dbReference type="GO" id="GO:0005886">
    <property type="term" value="C:plasma membrane"/>
    <property type="evidence" value="ECO:0007669"/>
    <property type="project" value="UniProtKB-SubCell"/>
</dbReference>